<organism evidence="3 4">
    <name type="scientific">Candidatus Pullilachnospira stercoravium</name>
    <dbReference type="NCBI Taxonomy" id="2840913"/>
    <lineage>
        <taxon>Bacteria</taxon>
        <taxon>Bacillati</taxon>
        <taxon>Bacillota</taxon>
        <taxon>Clostridia</taxon>
        <taxon>Lachnospirales</taxon>
        <taxon>Lachnospiraceae</taxon>
        <taxon>Lachnospiraceae incertae sedis</taxon>
        <taxon>Candidatus Pullilachnospira</taxon>
    </lineage>
</organism>
<proteinExistence type="predicted"/>
<protein>
    <submittedName>
        <fullName evidence="3">XdhC family protein</fullName>
    </submittedName>
</protein>
<reference evidence="3" key="2">
    <citation type="journal article" date="2021" name="PeerJ">
        <title>Extensive microbial diversity within the chicken gut microbiome revealed by metagenomics and culture.</title>
        <authorList>
            <person name="Gilroy R."/>
            <person name="Ravi A."/>
            <person name="Getino M."/>
            <person name="Pursley I."/>
            <person name="Horton D.L."/>
            <person name="Alikhan N.F."/>
            <person name="Baker D."/>
            <person name="Gharbi K."/>
            <person name="Hall N."/>
            <person name="Watson M."/>
            <person name="Adriaenssens E.M."/>
            <person name="Foster-Nyarko E."/>
            <person name="Jarju S."/>
            <person name="Secka A."/>
            <person name="Antonio M."/>
            <person name="Oren A."/>
            <person name="Chaudhuri R.R."/>
            <person name="La Ragione R."/>
            <person name="Hildebrand F."/>
            <person name="Pallen M.J."/>
        </authorList>
    </citation>
    <scope>NUCLEOTIDE SEQUENCE</scope>
    <source>
        <strain evidence="3">ChiBcec2-4451</strain>
    </source>
</reference>
<name>A0A9D1NU25_9FIRM</name>
<gene>
    <name evidence="3" type="ORF">IAA63_04015</name>
</gene>
<dbReference type="Gene3D" id="3.40.50.720">
    <property type="entry name" value="NAD(P)-binding Rossmann-like Domain"/>
    <property type="match status" value="1"/>
</dbReference>
<reference evidence="3" key="1">
    <citation type="submission" date="2020-10" db="EMBL/GenBank/DDBJ databases">
        <authorList>
            <person name="Gilroy R."/>
        </authorList>
    </citation>
    <scope>NUCLEOTIDE SEQUENCE</scope>
    <source>
        <strain evidence="3">ChiBcec2-4451</strain>
    </source>
</reference>
<evidence type="ECO:0000259" key="2">
    <source>
        <dbReference type="Pfam" id="PF13478"/>
    </source>
</evidence>
<evidence type="ECO:0000259" key="1">
    <source>
        <dbReference type="Pfam" id="PF02625"/>
    </source>
</evidence>
<comment type="caution">
    <text evidence="3">The sequence shown here is derived from an EMBL/GenBank/DDBJ whole genome shotgun (WGS) entry which is preliminary data.</text>
</comment>
<sequence>MEKDERLHLVILGGGHVGHALCRLASVMGYDITVMDDREEFASPGRFPEADRVICAPFAQLEQRIPPLENSYYVIVTRGHQGDFQCADLLLGRRFAYLGMIGSKKKVKEVRQRLLEAGHAWEQVEQIWAPIGLKLGGNEPEEIAVSILAQIVQVRNLSGKEGTSQQVQKALAAGIGGVLVTIVEKSGSAPRGVGCAMLVADDGTVYGTIGGGVMEHQAILDAGSGRKFPAEIRYDLSSGEAGALGMVCGGSILVRMERKPQRPAL</sequence>
<feature type="domain" description="XdhC- CoxI" evidence="1">
    <location>
        <begin position="171"/>
        <end position="222"/>
    </location>
</feature>
<dbReference type="PANTHER" id="PTHR30388">
    <property type="entry name" value="ALDEHYDE OXIDOREDUCTASE MOLYBDENUM COFACTOR ASSEMBLY PROTEIN"/>
    <property type="match status" value="1"/>
</dbReference>
<dbReference type="InterPro" id="IPR052698">
    <property type="entry name" value="MoCofactor_Util/Proc"/>
</dbReference>
<accession>A0A9D1NU25</accession>
<dbReference type="InterPro" id="IPR027051">
    <property type="entry name" value="XdhC_Rossmann_dom"/>
</dbReference>
<dbReference type="Pfam" id="PF02625">
    <property type="entry name" value="XdhC_CoxI"/>
    <property type="match status" value="1"/>
</dbReference>
<feature type="domain" description="XdhC Rossmann" evidence="2">
    <location>
        <begin position="9"/>
        <end position="151"/>
    </location>
</feature>
<dbReference type="PANTHER" id="PTHR30388:SF6">
    <property type="entry name" value="XANTHINE DEHYDROGENASE SUBUNIT A-RELATED"/>
    <property type="match status" value="1"/>
</dbReference>
<evidence type="ECO:0000313" key="4">
    <source>
        <dbReference type="Proteomes" id="UP000886723"/>
    </source>
</evidence>
<dbReference type="AlphaFoldDB" id="A0A9D1NU25"/>
<dbReference type="InterPro" id="IPR003777">
    <property type="entry name" value="XdhC_CoxI"/>
</dbReference>
<dbReference type="Pfam" id="PF13478">
    <property type="entry name" value="XdhC_C"/>
    <property type="match status" value="1"/>
</dbReference>
<dbReference type="Proteomes" id="UP000886723">
    <property type="component" value="Unassembled WGS sequence"/>
</dbReference>
<dbReference type="EMBL" id="DVON01000084">
    <property type="protein sequence ID" value="HIV12291.1"/>
    <property type="molecule type" value="Genomic_DNA"/>
</dbReference>
<evidence type="ECO:0000313" key="3">
    <source>
        <dbReference type="EMBL" id="HIV12291.1"/>
    </source>
</evidence>